<dbReference type="Proteomes" id="UP000287033">
    <property type="component" value="Unassembled WGS sequence"/>
</dbReference>
<keyword evidence="11 18" id="KW-0175">Coiled coil</keyword>
<evidence type="ECO:0000256" key="11">
    <source>
        <dbReference type="ARBA" id="ARBA00023054"/>
    </source>
</evidence>
<reference evidence="20 21" key="1">
    <citation type="journal article" date="2018" name="Nat. Ecol. Evol.">
        <title>Shark genomes provide insights into elasmobranch evolution and the origin of vertebrates.</title>
        <authorList>
            <person name="Hara Y"/>
            <person name="Yamaguchi K"/>
            <person name="Onimaru K"/>
            <person name="Kadota M"/>
            <person name="Koyanagi M"/>
            <person name="Keeley SD"/>
            <person name="Tatsumi K"/>
            <person name="Tanaka K"/>
            <person name="Motone F"/>
            <person name="Kageyama Y"/>
            <person name="Nozu R"/>
            <person name="Adachi N"/>
            <person name="Nishimura O"/>
            <person name="Nakagawa R"/>
            <person name="Tanegashima C"/>
            <person name="Kiyatake I"/>
            <person name="Matsumoto R"/>
            <person name="Murakumo K"/>
            <person name="Nishida K"/>
            <person name="Terakita A"/>
            <person name="Kuratani S"/>
            <person name="Sato K"/>
            <person name="Hyodo S Kuraku.S."/>
        </authorList>
    </citation>
    <scope>NUCLEOTIDE SEQUENCE [LARGE SCALE GENOMIC DNA]</scope>
</reference>
<dbReference type="PANTHER" id="PTHR21393">
    <property type="entry name" value="MITOCHONDRIAL 28S RIBOSOMAL PROTEIN S27"/>
    <property type="match status" value="1"/>
</dbReference>
<dbReference type="GO" id="GO:0019843">
    <property type="term" value="F:rRNA binding"/>
    <property type="evidence" value="ECO:0007669"/>
    <property type="project" value="UniProtKB-KW"/>
</dbReference>
<evidence type="ECO:0000256" key="19">
    <source>
        <dbReference type="SAM" id="MobiDB-lite"/>
    </source>
</evidence>
<feature type="compositionally biased region" description="Acidic residues" evidence="19">
    <location>
        <begin position="310"/>
        <end position="319"/>
    </location>
</feature>
<keyword evidence="7" id="KW-0810">Translation regulation</keyword>
<dbReference type="InterPro" id="IPR034913">
    <property type="entry name" value="mS27/PTCD2"/>
</dbReference>
<keyword evidence="8" id="KW-0694">RNA-binding</keyword>
<dbReference type="InterPro" id="IPR019266">
    <property type="entry name" value="Ribosomal_mS27"/>
</dbReference>
<evidence type="ECO:0000256" key="16">
    <source>
        <dbReference type="ARBA" id="ARBA00074987"/>
    </source>
</evidence>
<comment type="subcellular location">
    <subcellularLocation>
        <location evidence="2">Cytoplasm</location>
    </subcellularLocation>
    <subcellularLocation>
        <location evidence="1">Mitochondrion</location>
    </subcellularLocation>
</comment>
<sequence length="411" mass="47301">MAASLLRQSARLIGARGGGGVAVLKRCLLSAAYLDSQKWDQRQKDPQNLAELAVLMDVTYEKKLPVSSLTIARFIDNISSREEVEQAEYYLYKFRHSPNCWYLRDWTIHSWIRQCLKYDARDKALHTVRNQIQYGIFPDNFTFNLLIDSFIKEEDLKCAIAIVNEVMLQEAFDEPCTQLLSLYVLLKYLHSKPKLKWEDERNLGAALHLVGLKQNNTVGFSSQLLGHAFLGKIELARGIRAVYTNMPLMWIPGYFNRALNVMENTVTAPNEIKLCKETVDAMATILEMAASETSESMATDESQETKQDAAFEDDEDDENEKSKLTDYLNKFKKLYAELESLGKIETESLMTLTDKLVKENLPSSETEEILKYEKKLEKWEEERASLIQRERELKEKARQEREARRAAKAAN</sequence>
<evidence type="ECO:0000256" key="6">
    <source>
        <dbReference type="ARBA" id="ARBA00022737"/>
    </source>
</evidence>
<keyword evidence="12" id="KW-0496">Mitochondrion</keyword>
<organism evidence="20 21">
    <name type="scientific">Chiloscyllium punctatum</name>
    <name type="common">Brownbanded bambooshark</name>
    <name type="synonym">Hemiscyllium punctatum</name>
    <dbReference type="NCBI Taxonomy" id="137246"/>
    <lineage>
        <taxon>Eukaryota</taxon>
        <taxon>Metazoa</taxon>
        <taxon>Chordata</taxon>
        <taxon>Craniata</taxon>
        <taxon>Vertebrata</taxon>
        <taxon>Chondrichthyes</taxon>
        <taxon>Elasmobranchii</taxon>
        <taxon>Galeomorphii</taxon>
        <taxon>Galeoidea</taxon>
        <taxon>Orectolobiformes</taxon>
        <taxon>Hemiscylliidae</taxon>
        <taxon>Chiloscyllium</taxon>
    </lineage>
</organism>
<comment type="similarity">
    <text evidence="14">Belongs to the mitochondrion-specific ribosomal protein mS27 family.</text>
</comment>
<evidence type="ECO:0000256" key="17">
    <source>
        <dbReference type="ARBA" id="ARBA00075386"/>
    </source>
</evidence>
<feature type="coiled-coil region" evidence="18">
    <location>
        <begin position="369"/>
        <end position="410"/>
    </location>
</feature>
<dbReference type="FunFam" id="1.25.40.10:FF:000232">
    <property type="entry name" value="28S ribosomal protein S27, mitochondrial"/>
    <property type="match status" value="1"/>
</dbReference>
<dbReference type="PANTHER" id="PTHR21393:SF0">
    <property type="entry name" value="SMALL RIBOSOMAL SUBUNIT PROTEIN MS27"/>
    <property type="match status" value="1"/>
</dbReference>
<dbReference type="STRING" id="137246.A0A401S3N4"/>
<evidence type="ECO:0000256" key="12">
    <source>
        <dbReference type="ARBA" id="ARBA00023128"/>
    </source>
</evidence>
<evidence type="ECO:0000256" key="14">
    <source>
        <dbReference type="ARBA" id="ARBA00061536"/>
    </source>
</evidence>
<dbReference type="OrthoDB" id="19830at2759"/>
<keyword evidence="9" id="KW-0809">Transit peptide</keyword>
<evidence type="ECO:0000256" key="9">
    <source>
        <dbReference type="ARBA" id="ARBA00022946"/>
    </source>
</evidence>
<dbReference type="EMBL" id="BEZZ01000073">
    <property type="protein sequence ID" value="GCC24986.1"/>
    <property type="molecule type" value="Genomic_DNA"/>
</dbReference>
<keyword evidence="4" id="KW-0820">tRNA-binding</keyword>
<keyword evidence="6" id="KW-0677">Repeat</keyword>
<dbReference type="InterPro" id="IPR011990">
    <property type="entry name" value="TPR-like_helical_dom_sf"/>
</dbReference>
<evidence type="ECO:0000256" key="13">
    <source>
        <dbReference type="ARBA" id="ARBA00023274"/>
    </source>
</evidence>
<feature type="region of interest" description="Disordered" evidence="19">
    <location>
        <begin position="291"/>
        <end position="322"/>
    </location>
</feature>
<dbReference type="GO" id="GO:0005743">
    <property type="term" value="C:mitochondrial inner membrane"/>
    <property type="evidence" value="ECO:0007669"/>
    <property type="project" value="UniProtKB-ARBA"/>
</dbReference>
<evidence type="ECO:0000256" key="3">
    <source>
        <dbReference type="ARBA" id="ARBA00022490"/>
    </source>
</evidence>
<dbReference type="GO" id="GO:0005763">
    <property type="term" value="C:mitochondrial small ribosomal subunit"/>
    <property type="evidence" value="ECO:0007669"/>
    <property type="project" value="UniProtKB-ARBA"/>
</dbReference>
<keyword evidence="21" id="KW-1185">Reference proteome</keyword>
<proteinExistence type="inferred from homology"/>
<evidence type="ECO:0000256" key="4">
    <source>
        <dbReference type="ARBA" id="ARBA00022555"/>
    </source>
</evidence>
<evidence type="ECO:0000256" key="18">
    <source>
        <dbReference type="SAM" id="Coils"/>
    </source>
</evidence>
<dbReference type="Pfam" id="PF10037">
    <property type="entry name" value="MRP-S27"/>
    <property type="match status" value="1"/>
</dbReference>
<evidence type="ECO:0000256" key="5">
    <source>
        <dbReference type="ARBA" id="ARBA00022730"/>
    </source>
</evidence>
<protein>
    <recommendedName>
        <fullName evidence="15">Small ribosomal subunit protein mS27</fullName>
    </recommendedName>
    <alternativeName>
        <fullName evidence="17">28S ribosomal protein S27, mitochondrial</fullName>
    </alternativeName>
    <alternativeName>
        <fullName evidence="16">Mitochondrial ribosomal protein S27</fullName>
    </alternativeName>
</protein>
<feature type="compositionally biased region" description="Polar residues" evidence="19">
    <location>
        <begin position="291"/>
        <end position="300"/>
    </location>
</feature>
<evidence type="ECO:0000256" key="15">
    <source>
        <dbReference type="ARBA" id="ARBA00069223"/>
    </source>
</evidence>
<evidence type="ECO:0000313" key="20">
    <source>
        <dbReference type="EMBL" id="GCC24986.1"/>
    </source>
</evidence>
<evidence type="ECO:0000256" key="8">
    <source>
        <dbReference type="ARBA" id="ARBA00022884"/>
    </source>
</evidence>
<comment type="caution">
    <text evidence="20">The sequence shown here is derived from an EMBL/GenBank/DDBJ whole genome shotgun (WGS) entry which is preliminary data.</text>
</comment>
<accession>A0A401S3N4</accession>
<dbReference type="AlphaFoldDB" id="A0A401S3N4"/>
<keyword evidence="5" id="KW-0699">rRNA-binding</keyword>
<keyword evidence="13" id="KW-0687">Ribonucleoprotein</keyword>
<evidence type="ECO:0000313" key="21">
    <source>
        <dbReference type="Proteomes" id="UP000287033"/>
    </source>
</evidence>
<dbReference type="OMA" id="REDIDHA"/>
<dbReference type="Gene3D" id="1.25.40.10">
    <property type="entry name" value="Tetratricopeptide repeat domain"/>
    <property type="match status" value="1"/>
</dbReference>
<evidence type="ECO:0000256" key="10">
    <source>
        <dbReference type="ARBA" id="ARBA00022980"/>
    </source>
</evidence>
<evidence type="ECO:0000256" key="2">
    <source>
        <dbReference type="ARBA" id="ARBA00004496"/>
    </source>
</evidence>
<name>A0A401S3N4_CHIPU</name>
<evidence type="ECO:0000256" key="1">
    <source>
        <dbReference type="ARBA" id="ARBA00004173"/>
    </source>
</evidence>
<dbReference type="GO" id="GO:0000049">
    <property type="term" value="F:tRNA binding"/>
    <property type="evidence" value="ECO:0007669"/>
    <property type="project" value="UniProtKB-KW"/>
</dbReference>
<dbReference type="GO" id="GO:0006417">
    <property type="term" value="P:regulation of translation"/>
    <property type="evidence" value="ECO:0007669"/>
    <property type="project" value="UniProtKB-KW"/>
</dbReference>
<evidence type="ECO:0000256" key="7">
    <source>
        <dbReference type="ARBA" id="ARBA00022845"/>
    </source>
</evidence>
<gene>
    <name evidence="20" type="ORF">chiPu_0003389</name>
</gene>
<keyword evidence="3" id="KW-0963">Cytoplasm</keyword>
<keyword evidence="10" id="KW-0689">Ribosomal protein</keyword>